<sequence>MEVITGAYSNVRGGVIKKLIPLEIDNSSGNNGTPLDVSIDNQESTIDESTANEFTVNSPRDSQQYDSTAVNDSNTLSSPNGHPRRTAAIQACDKINTRMC</sequence>
<accession>A0A1X7TWJ6</accession>
<organism evidence="2">
    <name type="scientific">Amphimedon queenslandica</name>
    <name type="common">Sponge</name>
    <dbReference type="NCBI Taxonomy" id="400682"/>
    <lineage>
        <taxon>Eukaryota</taxon>
        <taxon>Metazoa</taxon>
        <taxon>Porifera</taxon>
        <taxon>Demospongiae</taxon>
        <taxon>Heteroscleromorpha</taxon>
        <taxon>Haplosclerida</taxon>
        <taxon>Niphatidae</taxon>
        <taxon>Amphimedon</taxon>
    </lineage>
</organism>
<proteinExistence type="predicted"/>
<dbReference type="EnsemblMetazoa" id="Aqu2.1.19832_001">
    <property type="protein sequence ID" value="Aqu2.1.19832_001"/>
    <property type="gene ID" value="Aqu2.1.19832"/>
</dbReference>
<reference evidence="2" key="1">
    <citation type="submission" date="2017-05" db="UniProtKB">
        <authorList>
            <consortium name="EnsemblMetazoa"/>
        </authorList>
    </citation>
    <scope>IDENTIFICATION</scope>
</reference>
<protein>
    <submittedName>
        <fullName evidence="2">Uncharacterized protein</fullName>
    </submittedName>
</protein>
<dbReference type="AlphaFoldDB" id="A0A1X7TWJ6"/>
<dbReference type="InParanoid" id="A0A1X7TWJ6"/>
<evidence type="ECO:0000313" key="2">
    <source>
        <dbReference type="EnsemblMetazoa" id="Aqu2.1.19832_001"/>
    </source>
</evidence>
<feature type="region of interest" description="Disordered" evidence="1">
    <location>
        <begin position="48"/>
        <end position="85"/>
    </location>
</feature>
<feature type="compositionally biased region" description="Polar residues" evidence="1">
    <location>
        <begin position="48"/>
        <end position="80"/>
    </location>
</feature>
<evidence type="ECO:0000256" key="1">
    <source>
        <dbReference type="SAM" id="MobiDB-lite"/>
    </source>
</evidence>
<name>A0A1X7TWJ6_AMPQE</name>
<dbReference type="OrthoDB" id="6608729at2759"/>